<dbReference type="Gene3D" id="3.30.40.10">
    <property type="entry name" value="Zinc/RING finger domain, C3HC4 (zinc finger)"/>
    <property type="match status" value="1"/>
</dbReference>
<evidence type="ECO:0000256" key="7">
    <source>
        <dbReference type="ARBA" id="ARBA00022490"/>
    </source>
</evidence>
<feature type="domain" description="RING-type" evidence="18">
    <location>
        <begin position="1574"/>
        <end position="1620"/>
    </location>
</feature>
<comment type="similarity">
    <text evidence="4 16">Belongs to the LTN1 family.</text>
</comment>
<comment type="function">
    <text evidence="16">E3 ubiquitin-protein ligase. Component of the ribosome quality control complex (RQC), a ribosome-associated complex that mediates ubiquitination and extraction of incompletely synthesized nascent chains for proteasomal degradation.</text>
</comment>
<dbReference type="InterPro" id="IPR001841">
    <property type="entry name" value="Znf_RING"/>
</dbReference>
<dbReference type="Pfam" id="PF23280">
    <property type="entry name" value="TPR_26"/>
    <property type="match status" value="1"/>
</dbReference>
<dbReference type="InterPro" id="IPR039804">
    <property type="entry name" value="RING-CH-C4HC3_LTN1"/>
</dbReference>
<dbReference type="InterPro" id="IPR039795">
    <property type="entry name" value="LTN1/Rkr1"/>
</dbReference>
<comment type="subunit">
    <text evidence="16">Component of the ribosome quality control complex (RQC).</text>
</comment>
<organism evidence="19 20">
    <name type="scientific">Ophiocordyceps camponoti-rufipedis</name>
    <dbReference type="NCBI Taxonomy" id="2004952"/>
    <lineage>
        <taxon>Eukaryota</taxon>
        <taxon>Fungi</taxon>
        <taxon>Dikarya</taxon>
        <taxon>Ascomycota</taxon>
        <taxon>Pezizomycotina</taxon>
        <taxon>Sordariomycetes</taxon>
        <taxon>Hypocreomycetidae</taxon>
        <taxon>Hypocreales</taxon>
        <taxon>Ophiocordycipitaceae</taxon>
        <taxon>Ophiocordyceps</taxon>
    </lineage>
</organism>
<keyword evidence="9 16" id="KW-0479">Metal-binding</keyword>
<comment type="catalytic activity">
    <reaction evidence="1 16">
        <text>S-ubiquitinyl-[E2 ubiquitin-conjugating enzyme]-L-cysteine + [acceptor protein]-L-lysine = [E2 ubiquitin-conjugating enzyme]-L-cysteine + N(6)-ubiquitinyl-[acceptor protein]-L-lysine.</text>
        <dbReference type="EC" id="2.3.2.27"/>
    </reaction>
</comment>
<evidence type="ECO:0000256" key="4">
    <source>
        <dbReference type="ARBA" id="ARBA00007997"/>
    </source>
</evidence>
<dbReference type="CDD" id="cd16491">
    <property type="entry name" value="RING-CH-C4HC3_LTN1"/>
    <property type="match status" value="1"/>
</dbReference>
<dbReference type="GO" id="GO:1990116">
    <property type="term" value="P:ribosome-associated ubiquitin-dependent protein catabolic process"/>
    <property type="evidence" value="ECO:0007669"/>
    <property type="project" value="UniProtKB-UniRule"/>
</dbReference>
<evidence type="ECO:0000259" key="18">
    <source>
        <dbReference type="PROSITE" id="PS50089"/>
    </source>
</evidence>
<keyword evidence="11 15" id="KW-0863">Zinc-finger</keyword>
<evidence type="ECO:0000256" key="5">
    <source>
        <dbReference type="ARBA" id="ARBA00012483"/>
    </source>
</evidence>
<dbReference type="Pfam" id="PF13639">
    <property type="entry name" value="zf-RING_2"/>
    <property type="match status" value="1"/>
</dbReference>
<dbReference type="EMBL" id="NJES01000272">
    <property type="protein sequence ID" value="PHH74463.1"/>
    <property type="molecule type" value="Genomic_DNA"/>
</dbReference>
<evidence type="ECO:0000256" key="6">
    <source>
        <dbReference type="ARBA" id="ARBA00017157"/>
    </source>
</evidence>
<dbReference type="InterPro" id="IPR054478">
    <property type="entry name" value="LTN1_UBC"/>
</dbReference>
<dbReference type="InterPro" id="IPR054476">
    <property type="entry name" value="Ltn1_N"/>
</dbReference>
<feature type="compositionally biased region" description="Polar residues" evidence="17">
    <location>
        <begin position="491"/>
        <end position="502"/>
    </location>
</feature>
<evidence type="ECO:0000313" key="20">
    <source>
        <dbReference type="Proteomes" id="UP000226431"/>
    </source>
</evidence>
<evidence type="ECO:0000256" key="15">
    <source>
        <dbReference type="PROSITE-ProRule" id="PRU00175"/>
    </source>
</evidence>
<evidence type="ECO:0000256" key="3">
    <source>
        <dbReference type="ARBA" id="ARBA00004906"/>
    </source>
</evidence>
<dbReference type="GO" id="GO:1990112">
    <property type="term" value="C:RQC complex"/>
    <property type="evidence" value="ECO:0007669"/>
    <property type="project" value="UniProtKB-UniRule"/>
</dbReference>
<keyword evidence="7" id="KW-0963">Cytoplasm</keyword>
<evidence type="ECO:0000256" key="2">
    <source>
        <dbReference type="ARBA" id="ARBA00004514"/>
    </source>
</evidence>
<proteinExistence type="inferred from homology"/>
<evidence type="ECO:0000256" key="11">
    <source>
        <dbReference type="ARBA" id="ARBA00022771"/>
    </source>
</evidence>
<dbReference type="PROSITE" id="PS50089">
    <property type="entry name" value="ZF_RING_2"/>
    <property type="match status" value="1"/>
</dbReference>
<comment type="subcellular location">
    <subcellularLocation>
        <location evidence="2">Cytoplasm</location>
        <location evidence="2">Cytosol</location>
    </subcellularLocation>
</comment>
<dbReference type="InterPro" id="IPR011016">
    <property type="entry name" value="Znf_RING-CH"/>
</dbReference>
<comment type="function">
    <text evidence="14">E3 ubiquitin-protein ligase component of the ribosome quality control complex (RQC), a ribosome-associated complex that mediates ubiquitination and extraction of incompletely synthesized nascent chains for proteasomal degradation. Mediates ubiquitination of proteins derived from mRNAs lacking stop codons (non-stop proteins) and other translation arrest products induced by poly-lysine sequences and tandem rare codons. Ubiquitination leads to CDC48 recruitment for extraction and degradation of the incomplete translation product. May indirectly play a role in chromatin function and transcription.</text>
</comment>
<evidence type="ECO:0000256" key="8">
    <source>
        <dbReference type="ARBA" id="ARBA00022679"/>
    </source>
</evidence>
<dbReference type="SUPFAM" id="SSF48371">
    <property type="entry name" value="ARM repeat"/>
    <property type="match status" value="1"/>
</dbReference>
<dbReference type="OrthoDB" id="6108at2759"/>
<dbReference type="Pfam" id="PF23009">
    <property type="entry name" value="UBC_like"/>
    <property type="match status" value="1"/>
</dbReference>
<feature type="region of interest" description="Disordered" evidence="17">
    <location>
        <begin position="1461"/>
        <end position="1483"/>
    </location>
</feature>
<reference evidence="19 20" key="1">
    <citation type="submission" date="2017-06" db="EMBL/GenBank/DDBJ databases">
        <title>Ant-infecting Ophiocordyceps genomes reveal a high diversity of potential behavioral manipulation genes and a possible major role for enterotoxins.</title>
        <authorList>
            <person name="De Bekker C."/>
            <person name="Evans H.C."/>
            <person name="Brachmann A."/>
            <person name="Hughes D.P."/>
        </authorList>
    </citation>
    <scope>NUCLEOTIDE SEQUENCE [LARGE SCALE GENOMIC DNA]</scope>
    <source>
        <strain evidence="19 20">Map16</strain>
    </source>
</reference>
<dbReference type="SUPFAM" id="SSF57850">
    <property type="entry name" value="RING/U-box"/>
    <property type="match status" value="1"/>
</dbReference>
<keyword evidence="8 16" id="KW-0808">Transferase</keyword>
<dbReference type="GO" id="GO:0072344">
    <property type="term" value="P:rescue of stalled ribosome"/>
    <property type="evidence" value="ECO:0007669"/>
    <property type="project" value="UniProtKB-UniRule"/>
</dbReference>
<keyword evidence="13 16" id="KW-0862">Zinc</keyword>
<dbReference type="InterPro" id="IPR054477">
    <property type="entry name" value="LTN1_E3_ligase_6th"/>
</dbReference>
<protein>
    <recommendedName>
        <fullName evidence="6 16">E3 ubiquitin-protein ligase listerin</fullName>
        <ecNumber evidence="5 16">2.3.2.27</ecNumber>
    </recommendedName>
    <alternativeName>
        <fullName evidence="16">RING-type E3 ubiquitin transferase listerin</fullName>
    </alternativeName>
</protein>
<dbReference type="Proteomes" id="UP000226431">
    <property type="component" value="Unassembled WGS sequence"/>
</dbReference>
<dbReference type="SMART" id="SM01197">
    <property type="entry name" value="FANCL_C"/>
    <property type="match status" value="1"/>
</dbReference>
<dbReference type="Pfam" id="PF22958">
    <property type="entry name" value="Ltn1_1st"/>
    <property type="match status" value="1"/>
</dbReference>
<sequence length="1634" mass="181029">MKRRGASRPADAPRSSSGTGFGTGFGSSPGSALSYLAEPPSFAAVTDPNVVVILKNALKKDSTTKTKALEDLLAHVRAHPFDQGGVDDALLDIWAQLYPRISIDNSRRVRELSHLLQFQLMTSARKRMEKHVPRIVGSWLAGLYDRDRVVARAVDQGLSSLLISQDKIIAFWNKCQSQILDFAIEAAQETQDTLSDERTTTTEDAEAKYNRVIVGSLSLVMSLLRLGDGVVDRSRQKLDAYFDEDIVWQSITSKDALVRKTVCQLLLLCLERQLPYAESTRAKQAFVTGGLKTNQSGTAMDFVRALNKLTERDPTIWAAVANTKKSPLVRLKSFIAKGSQGSPAEFWSCLDQLLASLPLQDLTPNAASDLLSSLKTGVTGREEPRSNASVAWKCYSDALQRGLRALSEEDRRQLLPDHLFDLQEHFIFGATDKRLAMPLGPNATSILVEIHLGLTQLSPGLAEVLAHEWERLASILIGQLDQSCPEADPGSSENPTFKESQTKVGEQGRRWFSLVGALHAADRQSGGYRDDATGPSIRIILHSIDILESRKLESFGAAQTLEYALSYSPHLFTSDVSRRLVEFLTTSAGDMAGLIDSPSAQSLSSSLSTLASVPGLQEEFETVWQTWLRAVLALPKGESRNSALARLVSQEKAAPLASQSQQLQELIYSQAMEAVESGDVGANESVRALVEAALASRALEADMTSKTAGQLVEMLGKETPQTEIVLDLLEIFAKRRPELFSQTEDVHTDLVAHLLRLCECGDDTTSPKAARIRSLLGVAAEGSLPAVDIIQTNLERVGPQSLEIKTLALQAQDAVNASMRWEVVLPNVETWEAELAPLLERQINPSLAIASPIGGAVALPRLRSAPETRSRLPRDRQGRCVAARMAIYTQSVLGSATNVQLPRQVHMQLLHLQLLSAQLASDQLACLEDDGLWESMDEEAVAQAEELITVSRDMMCAMIAQAKGWDKASEDDASSLVHRLVDLTMKKAAELTTRGVYNCRVLSELLESLVDIHGAVPGLDEMYLGPDMLKVKPETFLPVVGLLTGLGDSLRSSKAMNNFCNRLISDVADAAPDDDQTRLTTILLTFCAQIYDSGELPVANNRIVFAVRQISSWTEDGDLDASFNSDICRLLGQLLPCMKDVYGSYWEKTLQFCMALWPRAKEHRLEDAVPFLYESMKLFKLLEELPDANDDLQDALIDAAEGKCRGLLELMRIPRDESSKPLEMMDTMLCHEVETIAVARLPPPEELFPLMASTSRDVQTAAFSLLHRKIPHHQEEQSIDLLLEKNDARLPDELLSLLKDGPTLEEFSDEALSLFPLSVRCHLLSWKLLFDELETPSFKIRNDLTEHLKTTDLLKPFLDFLFDVLGHSAAHPLKLEKEDIGQAELCNYDVQKAASLPPEKNMHWLLAHLYYLVLLHTPGLFRSWYLDCRSKQTKTAVSSWTTKYISPLIITDALEKVQSWADAQQQQQQHQQPNPPASTEKDLVIKVSKPAREVTAGYEVDESHAAIVIRVPADYPLGAVTVSGLRRVAVTERKWQSWIMTTQGVITFSNGSIIDGLQVFRRNMEGALRGQSECAICYSFISSDKRMPDKRCSTCKNLFHRTCLYRWFQTSSQNTCPLCRNPIDYLGADTAKRR</sequence>
<comment type="pathway">
    <text evidence="3 16">Protein modification; protein ubiquitination.</text>
</comment>
<keyword evidence="12 16" id="KW-0833">Ubl conjugation pathway</keyword>
<feature type="region of interest" description="Disordered" evidence="17">
    <location>
        <begin position="1"/>
        <end position="24"/>
    </location>
</feature>
<evidence type="ECO:0000256" key="9">
    <source>
        <dbReference type="ARBA" id="ARBA00022723"/>
    </source>
</evidence>
<keyword evidence="20" id="KW-1185">Reference proteome</keyword>
<dbReference type="UniPathway" id="UPA00143"/>
<dbReference type="PANTHER" id="PTHR12389">
    <property type="entry name" value="ZINC FINGER PROTEIN 294"/>
    <property type="match status" value="1"/>
</dbReference>
<dbReference type="GO" id="GO:0008270">
    <property type="term" value="F:zinc ion binding"/>
    <property type="evidence" value="ECO:0007669"/>
    <property type="project" value="UniProtKB-KW"/>
</dbReference>
<evidence type="ECO:0000256" key="1">
    <source>
        <dbReference type="ARBA" id="ARBA00000900"/>
    </source>
</evidence>
<dbReference type="SMART" id="SM00184">
    <property type="entry name" value="RING"/>
    <property type="match status" value="1"/>
</dbReference>
<evidence type="ECO:0000256" key="16">
    <source>
        <dbReference type="RuleBase" id="RU367090"/>
    </source>
</evidence>
<dbReference type="GO" id="GO:0016567">
    <property type="term" value="P:protein ubiquitination"/>
    <property type="evidence" value="ECO:0007669"/>
    <property type="project" value="UniProtKB-UniPathway"/>
</dbReference>
<dbReference type="STRING" id="2004952.A0A2C5Z3M2"/>
<dbReference type="GO" id="GO:0061630">
    <property type="term" value="F:ubiquitin protein ligase activity"/>
    <property type="evidence" value="ECO:0007669"/>
    <property type="project" value="UniProtKB-UniRule"/>
</dbReference>
<dbReference type="Pfam" id="PF22999">
    <property type="entry name" value="LTN1_E3_ligase_6th"/>
    <property type="match status" value="1"/>
</dbReference>
<evidence type="ECO:0000256" key="12">
    <source>
        <dbReference type="ARBA" id="ARBA00022786"/>
    </source>
</evidence>
<dbReference type="GO" id="GO:0043023">
    <property type="term" value="F:ribosomal large subunit binding"/>
    <property type="evidence" value="ECO:0007669"/>
    <property type="project" value="TreeGrafter"/>
</dbReference>
<dbReference type="PANTHER" id="PTHR12389:SF0">
    <property type="entry name" value="E3 UBIQUITIN-PROTEIN LIGASE LISTERIN"/>
    <property type="match status" value="1"/>
</dbReference>
<dbReference type="GO" id="GO:0005829">
    <property type="term" value="C:cytosol"/>
    <property type="evidence" value="ECO:0007669"/>
    <property type="project" value="UniProtKB-SubCell"/>
</dbReference>
<evidence type="ECO:0000256" key="17">
    <source>
        <dbReference type="SAM" id="MobiDB-lite"/>
    </source>
</evidence>
<name>A0A2C5Z3M2_9HYPO</name>
<dbReference type="FunFam" id="3.30.40.10:FF:000038">
    <property type="entry name" value="E3 ubiquitin-protein ligase listerin"/>
    <property type="match status" value="1"/>
</dbReference>
<feature type="compositionally biased region" description="Low complexity" evidence="17">
    <location>
        <begin position="7"/>
        <end position="18"/>
    </location>
</feature>
<gene>
    <name evidence="19" type="ORF">CDD80_3072</name>
</gene>
<feature type="region of interest" description="Disordered" evidence="17">
    <location>
        <begin position="483"/>
        <end position="502"/>
    </location>
</feature>
<evidence type="ECO:0000256" key="10">
    <source>
        <dbReference type="ARBA" id="ARBA00022737"/>
    </source>
</evidence>
<dbReference type="InterPro" id="IPR013083">
    <property type="entry name" value="Znf_RING/FYVE/PHD"/>
</dbReference>
<dbReference type="InterPro" id="IPR016024">
    <property type="entry name" value="ARM-type_fold"/>
</dbReference>
<evidence type="ECO:0000256" key="13">
    <source>
        <dbReference type="ARBA" id="ARBA00022833"/>
    </source>
</evidence>
<dbReference type="SMART" id="SM00744">
    <property type="entry name" value="RINGv"/>
    <property type="match status" value="1"/>
</dbReference>
<keyword evidence="10" id="KW-0677">Repeat</keyword>
<evidence type="ECO:0000256" key="14">
    <source>
        <dbReference type="ARBA" id="ARBA00055150"/>
    </source>
</evidence>
<comment type="caution">
    <text evidence="19">The sequence shown here is derived from an EMBL/GenBank/DDBJ whole genome shotgun (WGS) entry which is preliminary data.</text>
</comment>
<evidence type="ECO:0000313" key="19">
    <source>
        <dbReference type="EMBL" id="PHH74463.1"/>
    </source>
</evidence>
<dbReference type="EC" id="2.3.2.27" evidence="5 16"/>
<accession>A0A2C5Z3M2</accession>
<dbReference type="InterPro" id="IPR057030">
    <property type="entry name" value="TPR_Rkr-1"/>
</dbReference>